<evidence type="ECO:0000256" key="3">
    <source>
        <dbReference type="ARBA" id="ARBA00016612"/>
    </source>
</evidence>
<keyword evidence="4 11" id="KW-0812">Transmembrane</keyword>
<dbReference type="AlphaFoldDB" id="Q76LR6"/>
<dbReference type="CTD" id="4539"/>
<dbReference type="GO" id="GO:0008137">
    <property type="term" value="F:NADH dehydrogenase (ubiquinone) activity"/>
    <property type="evidence" value="ECO:0007669"/>
    <property type="project" value="UniProtKB-EC"/>
</dbReference>
<organism evidence="12">
    <name type="scientific">Carios capensis</name>
    <name type="common">Seabird soft tick</name>
    <name type="synonym">Ornithodoros capensis</name>
    <dbReference type="NCBI Taxonomy" id="176285"/>
    <lineage>
        <taxon>Eukaryota</taxon>
        <taxon>Metazoa</taxon>
        <taxon>Ecdysozoa</taxon>
        <taxon>Arthropoda</taxon>
        <taxon>Chelicerata</taxon>
        <taxon>Arachnida</taxon>
        <taxon>Acari</taxon>
        <taxon>Parasitiformes</taxon>
        <taxon>Ixodida</taxon>
        <taxon>Ixodoidea</taxon>
        <taxon>Argasidae</taxon>
        <taxon>Ornithodorinae</taxon>
        <taxon>Alectorobius</taxon>
    </lineage>
</organism>
<dbReference type="EMBL" id="AB075953">
    <property type="protein sequence ID" value="BAD03979.1"/>
    <property type="molecule type" value="Genomic_DNA"/>
</dbReference>
<keyword evidence="12" id="KW-0496">Mitochondrion</keyword>
<geneLocation type="mitochondrion" evidence="12"/>
<evidence type="ECO:0000256" key="6">
    <source>
        <dbReference type="ARBA" id="ARBA00022989"/>
    </source>
</evidence>
<gene>
    <name evidence="12" type="primary">ND4L</name>
</gene>
<evidence type="ECO:0000256" key="4">
    <source>
        <dbReference type="ARBA" id="ARBA00022692"/>
    </source>
</evidence>
<reference evidence="12" key="1">
    <citation type="submission" date="2001-12" db="EMBL/GenBank/DDBJ databases">
        <title>Mitochondrial genome of Carios capensis.</title>
        <authorList>
            <person name="Fukunaga M."/>
        </authorList>
    </citation>
    <scope>NUCLEOTIDE SEQUENCE</scope>
    <source>
        <strain evidence="12">T1</strain>
    </source>
</reference>
<evidence type="ECO:0000256" key="9">
    <source>
        <dbReference type="ARBA" id="ARBA00031586"/>
    </source>
</evidence>
<comment type="subcellular location">
    <subcellularLocation>
        <location evidence="1">Membrane</location>
        <topology evidence="1">Multi-pass membrane protein</topology>
    </subcellularLocation>
</comment>
<name>Q76LR6_CARC1</name>
<comment type="catalytic activity">
    <reaction evidence="10">
        <text>a ubiquinone + NADH + 5 H(+)(in) = a ubiquinol + NAD(+) + 4 H(+)(out)</text>
        <dbReference type="Rhea" id="RHEA:29091"/>
        <dbReference type="Rhea" id="RHEA-COMP:9565"/>
        <dbReference type="Rhea" id="RHEA-COMP:9566"/>
        <dbReference type="ChEBI" id="CHEBI:15378"/>
        <dbReference type="ChEBI" id="CHEBI:16389"/>
        <dbReference type="ChEBI" id="CHEBI:17976"/>
        <dbReference type="ChEBI" id="CHEBI:57540"/>
        <dbReference type="ChEBI" id="CHEBI:57945"/>
        <dbReference type="EC" id="7.1.1.2"/>
    </reaction>
</comment>
<proteinExistence type="inferred from homology"/>
<evidence type="ECO:0000256" key="1">
    <source>
        <dbReference type="ARBA" id="ARBA00004141"/>
    </source>
</evidence>
<feature type="transmembrane region" description="Helical" evidence="11">
    <location>
        <begin position="23"/>
        <end position="42"/>
    </location>
</feature>
<dbReference type="InterPro" id="IPR039428">
    <property type="entry name" value="NUOK/Mnh_C1-like"/>
</dbReference>
<dbReference type="Pfam" id="PF00420">
    <property type="entry name" value="Oxidored_q2"/>
    <property type="match status" value="1"/>
</dbReference>
<evidence type="ECO:0000256" key="11">
    <source>
        <dbReference type="SAM" id="Phobius"/>
    </source>
</evidence>
<evidence type="ECO:0000256" key="10">
    <source>
        <dbReference type="ARBA" id="ARBA00049551"/>
    </source>
</evidence>
<evidence type="ECO:0000256" key="7">
    <source>
        <dbReference type="ARBA" id="ARBA00023027"/>
    </source>
</evidence>
<sequence length="92" mass="10145">MELMGGVIFFGGVVSILLNRKHVLILLLCLEFMYLGVMYCIFMGSGLMGEMLNLIMFMFLIVCEAGLGLSILVSSVYFYGSDKVGSILILKC</sequence>
<comment type="similarity">
    <text evidence="2">Belongs to the complex I subunit 4L family.</text>
</comment>
<protein>
    <recommendedName>
        <fullName evidence="3">NADH-ubiquinone oxidoreductase chain 4L</fullName>
    </recommendedName>
    <alternativeName>
        <fullName evidence="9">NADH dehydrogenase subunit 4L</fullName>
    </alternativeName>
</protein>
<dbReference type="GeneID" id="2667847"/>
<dbReference type="Gene3D" id="1.10.287.3510">
    <property type="match status" value="1"/>
</dbReference>
<dbReference type="RefSeq" id="NP_945210.1">
    <property type="nucleotide sequence ID" value="NC_005291.1"/>
</dbReference>
<keyword evidence="5" id="KW-1278">Translocase</keyword>
<evidence type="ECO:0000313" key="12">
    <source>
        <dbReference type="EMBL" id="BAD03979.1"/>
    </source>
</evidence>
<keyword evidence="7" id="KW-0520">NAD</keyword>
<evidence type="ECO:0000256" key="8">
    <source>
        <dbReference type="ARBA" id="ARBA00023136"/>
    </source>
</evidence>
<keyword evidence="8 11" id="KW-0472">Membrane</keyword>
<evidence type="ECO:0000256" key="5">
    <source>
        <dbReference type="ARBA" id="ARBA00022967"/>
    </source>
</evidence>
<keyword evidence="6 11" id="KW-1133">Transmembrane helix</keyword>
<dbReference type="GO" id="GO:0016020">
    <property type="term" value="C:membrane"/>
    <property type="evidence" value="ECO:0007669"/>
    <property type="project" value="UniProtKB-SubCell"/>
</dbReference>
<feature type="transmembrane region" description="Helical" evidence="11">
    <location>
        <begin position="54"/>
        <end position="79"/>
    </location>
</feature>
<evidence type="ECO:0000256" key="2">
    <source>
        <dbReference type="ARBA" id="ARBA00010519"/>
    </source>
</evidence>
<accession>Q76LR6</accession>